<name>A0A3A2Z1N7_9EURO</name>
<evidence type="ECO:0000313" key="3">
    <source>
        <dbReference type="Proteomes" id="UP000266188"/>
    </source>
</evidence>
<dbReference type="AlphaFoldDB" id="A0A3A2Z1N7"/>
<feature type="region of interest" description="Disordered" evidence="1">
    <location>
        <begin position="44"/>
        <end position="73"/>
    </location>
</feature>
<proteinExistence type="predicted"/>
<evidence type="ECO:0000256" key="1">
    <source>
        <dbReference type="SAM" id="MobiDB-lite"/>
    </source>
</evidence>
<dbReference type="OrthoDB" id="10259024at2759"/>
<comment type="caution">
    <text evidence="2">The sequence shown here is derived from an EMBL/GenBank/DDBJ whole genome shotgun (WGS) entry which is preliminary data.</text>
</comment>
<reference evidence="3" key="1">
    <citation type="submission" date="2017-02" db="EMBL/GenBank/DDBJ databases">
        <authorList>
            <person name="Tafer H."/>
            <person name="Lopandic K."/>
        </authorList>
    </citation>
    <scope>NUCLEOTIDE SEQUENCE [LARGE SCALE GENOMIC DNA]</scope>
    <source>
        <strain evidence="3">CBS 366.77</strain>
    </source>
</reference>
<dbReference type="EMBL" id="MVGC01001908">
    <property type="protein sequence ID" value="RJE16998.1"/>
    <property type="molecule type" value="Genomic_DNA"/>
</dbReference>
<sequence length="100" mass="11061">MTFDDQLRSSLLTQLTGLARAHHTTPAATSFKLAILREMKGLIRKHMPSSSDDDNESMVSVSTHGDRQLTQQEKSTVLARNLRALDAEDAYTTLVQVYAG</sequence>
<gene>
    <name evidence="2" type="ORF">PHISCL_10665</name>
</gene>
<feature type="non-terminal residue" evidence="2">
    <location>
        <position position="100"/>
    </location>
</feature>
<accession>A0A3A2Z1N7</accession>
<dbReference type="Proteomes" id="UP000266188">
    <property type="component" value="Unassembled WGS sequence"/>
</dbReference>
<organism evidence="2 3">
    <name type="scientific">Aspergillus sclerotialis</name>
    <dbReference type="NCBI Taxonomy" id="2070753"/>
    <lineage>
        <taxon>Eukaryota</taxon>
        <taxon>Fungi</taxon>
        <taxon>Dikarya</taxon>
        <taxon>Ascomycota</taxon>
        <taxon>Pezizomycotina</taxon>
        <taxon>Eurotiomycetes</taxon>
        <taxon>Eurotiomycetidae</taxon>
        <taxon>Eurotiales</taxon>
        <taxon>Aspergillaceae</taxon>
        <taxon>Aspergillus</taxon>
        <taxon>Aspergillus subgen. Polypaecilum</taxon>
    </lineage>
</organism>
<keyword evidence="3" id="KW-1185">Reference proteome</keyword>
<protein>
    <submittedName>
        <fullName evidence="2">GARP complex component</fullName>
    </submittedName>
</protein>
<feature type="compositionally biased region" description="Polar residues" evidence="1">
    <location>
        <begin position="57"/>
        <end position="73"/>
    </location>
</feature>
<dbReference type="STRING" id="2070753.A0A3A2Z1N7"/>
<evidence type="ECO:0000313" key="2">
    <source>
        <dbReference type="EMBL" id="RJE16998.1"/>
    </source>
</evidence>